<evidence type="ECO:0000313" key="2">
    <source>
        <dbReference type="Proteomes" id="UP000002640"/>
    </source>
</evidence>
<reference evidence="1 2" key="1">
    <citation type="journal article" date="2006" name="Science">
        <title>Phytophthora genome sequences uncover evolutionary origins and mechanisms of pathogenesis.</title>
        <authorList>
            <person name="Tyler B.M."/>
            <person name="Tripathy S."/>
            <person name="Zhang X."/>
            <person name="Dehal P."/>
            <person name="Jiang R.H."/>
            <person name="Aerts A."/>
            <person name="Arredondo F.D."/>
            <person name="Baxter L."/>
            <person name="Bensasson D."/>
            <person name="Beynon J.L."/>
            <person name="Chapman J."/>
            <person name="Damasceno C.M."/>
            <person name="Dorrance A.E."/>
            <person name="Dou D."/>
            <person name="Dickerman A.W."/>
            <person name="Dubchak I.L."/>
            <person name="Garbelotto M."/>
            <person name="Gijzen M."/>
            <person name="Gordon S.G."/>
            <person name="Govers F."/>
            <person name="Grunwald N.J."/>
            <person name="Huang W."/>
            <person name="Ivors K.L."/>
            <person name="Jones R.W."/>
            <person name="Kamoun S."/>
            <person name="Krampis K."/>
            <person name="Lamour K.H."/>
            <person name="Lee M.K."/>
            <person name="McDonald W.H."/>
            <person name="Medina M."/>
            <person name="Meijer H.J."/>
            <person name="Nordberg E.K."/>
            <person name="Maclean D.J."/>
            <person name="Ospina-Giraldo M.D."/>
            <person name="Morris P.F."/>
            <person name="Phuntumart V."/>
            <person name="Putnam N.H."/>
            <person name="Rash S."/>
            <person name="Rose J.K."/>
            <person name="Sakihama Y."/>
            <person name="Salamov A.A."/>
            <person name="Savidor A."/>
            <person name="Scheuring C.F."/>
            <person name="Smith B.M."/>
            <person name="Sobral B.W."/>
            <person name="Terry A."/>
            <person name="Torto-Alalibo T.A."/>
            <person name="Win J."/>
            <person name="Xu Z."/>
            <person name="Zhang H."/>
            <person name="Grigoriev I.V."/>
            <person name="Rokhsar D.S."/>
            <person name="Boore J.L."/>
        </authorList>
    </citation>
    <scope>NUCLEOTIDE SEQUENCE [LARGE SCALE GENOMIC DNA]</scope>
    <source>
        <strain evidence="1 2">P6497</strain>
    </source>
</reference>
<sequence>VARKVWFHLVDEATGGAFLHHKVSSGSSGGVCDIDDLRKKIRSNYRREEPDILAHIVVNQLDVYANRKAFDDEKAQPLDPRPSLSSLDAQDTQIVVVPTQHLVPRTVAPAAELMEIPSTIGLTDRMDH</sequence>
<evidence type="ECO:0000313" key="1">
    <source>
        <dbReference type="EMBL" id="EGZ16077.1"/>
    </source>
</evidence>
<dbReference type="AlphaFoldDB" id="G4ZNE1"/>
<dbReference type="InParanoid" id="G4ZNE1"/>
<organism evidence="1 2">
    <name type="scientific">Phytophthora sojae (strain P6497)</name>
    <name type="common">Soybean stem and root rot agent</name>
    <name type="synonym">Phytophthora megasperma f. sp. glycines</name>
    <dbReference type="NCBI Taxonomy" id="1094619"/>
    <lineage>
        <taxon>Eukaryota</taxon>
        <taxon>Sar</taxon>
        <taxon>Stramenopiles</taxon>
        <taxon>Oomycota</taxon>
        <taxon>Peronosporomycetes</taxon>
        <taxon>Peronosporales</taxon>
        <taxon>Peronosporaceae</taxon>
        <taxon>Phytophthora</taxon>
    </lineage>
</organism>
<feature type="non-terminal residue" evidence="1">
    <location>
        <position position="1"/>
    </location>
</feature>
<dbReference type="KEGG" id="psoj:PHYSODRAFT_508403"/>
<dbReference type="GeneID" id="20658862"/>
<dbReference type="RefSeq" id="XP_009529826.1">
    <property type="nucleotide sequence ID" value="XM_009531531.1"/>
</dbReference>
<protein>
    <submittedName>
        <fullName evidence="1">Uncharacterized protein</fullName>
    </submittedName>
</protein>
<dbReference type="EMBL" id="JH159155">
    <property type="protein sequence ID" value="EGZ16077.1"/>
    <property type="molecule type" value="Genomic_DNA"/>
</dbReference>
<keyword evidence="2" id="KW-1185">Reference proteome</keyword>
<dbReference type="OMA" id="WTEASCS"/>
<accession>G4ZNE1</accession>
<name>G4ZNE1_PHYSP</name>
<proteinExistence type="predicted"/>
<dbReference type="Proteomes" id="UP000002640">
    <property type="component" value="Unassembled WGS sequence"/>
</dbReference>
<gene>
    <name evidence="1" type="ORF">PHYSODRAFT_508403</name>
</gene>